<gene>
    <name evidence="1" type="ORF">Cni_G13842</name>
</gene>
<dbReference type="PANTHER" id="PTHR46087:SF9">
    <property type="entry name" value="ARM REPEAT SUPERFAMILY PROTEIN"/>
    <property type="match status" value="1"/>
</dbReference>
<dbReference type="PANTHER" id="PTHR46087">
    <property type="entry name" value="PUTATIVE, EXPRESSED-RELATED"/>
    <property type="match status" value="1"/>
</dbReference>
<dbReference type="EMBL" id="CP136893">
    <property type="protein sequence ID" value="WOL05119.1"/>
    <property type="molecule type" value="Genomic_DNA"/>
</dbReference>
<keyword evidence="2" id="KW-1185">Reference proteome</keyword>
<dbReference type="Proteomes" id="UP001327560">
    <property type="component" value="Chromosome 4"/>
</dbReference>
<organism evidence="1 2">
    <name type="scientific">Canna indica</name>
    <name type="common">Indian-shot</name>
    <dbReference type="NCBI Taxonomy" id="4628"/>
    <lineage>
        <taxon>Eukaryota</taxon>
        <taxon>Viridiplantae</taxon>
        <taxon>Streptophyta</taxon>
        <taxon>Embryophyta</taxon>
        <taxon>Tracheophyta</taxon>
        <taxon>Spermatophyta</taxon>
        <taxon>Magnoliopsida</taxon>
        <taxon>Liliopsida</taxon>
        <taxon>Zingiberales</taxon>
        <taxon>Cannaceae</taxon>
        <taxon>Canna</taxon>
    </lineage>
</organism>
<reference evidence="1 2" key="1">
    <citation type="submission" date="2023-10" db="EMBL/GenBank/DDBJ databases">
        <title>Chromosome-scale genome assembly provides insights into flower coloration mechanisms of Canna indica.</title>
        <authorList>
            <person name="Li C."/>
        </authorList>
    </citation>
    <scope>NUCLEOTIDE SEQUENCE [LARGE SCALE GENOMIC DNA]</scope>
    <source>
        <tissue evidence="1">Flower</tissue>
    </source>
</reference>
<dbReference type="AlphaFoldDB" id="A0AAQ3KBX4"/>
<proteinExistence type="predicted"/>
<name>A0AAQ3KBX4_9LILI</name>
<sequence length="134" mass="15118">MGDDMAKWNERLQKAIDECLTQLSKKVGDSGPLFDIMTMMLENISATVSVARSTISTVYHMARMIVSLPNISYQNKESTCFRLSNQQIMLMFSSIWAQAMSPENTPENEEAIAHTFSLILLFSGDKQSKPIYVE</sequence>
<protein>
    <submittedName>
        <fullName evidence="1">Protein EFR B</fullName>
    </submittedName>
</protein>
<dbReference type="InterPro" id="IPR055296">
    <property type="entry name" value="SRL2-like"/>
</dbReference>
<accession>A0AAQ3KBX4</accession>
<evidence type="ECO:0000313" key="1">
    <source>
        <dbReference type="EMBL" id="WOL05119.1"/>
    </source>
</evidence>
<evidence type="ECO:0000313" key="2">
    <source>
        <dbReference type="Proteomes" id="UP001327560"/>
    </source>
</evidence>